<accession>A0A8J3A0Q6</accession>
<sequence>MIWLAWHMWILLALAFLLGLFMGWWLFWKREHHTEEKESHPSRMAPERTLPKTDVPPPPAPTPGAMNPVMPVLYDQPDKGDPDSLQRISGIGPRYEKLLNDLGVYYYAQIAHWTEQEIAWLDNRLGFPGRITRDRWQEQARLLLLGASVGPTRKKTESKSKPEEPA</sequence>
<feature type="transmembrane region" description="Helical" evidence="2">
    <location>
        <begin position="6"/>
        <end position="27"/>
    </location>
</feature>
<dbReference type="EMBL" id="VCJR02000001">
    <property type="protein sequence ID" value="NHK26838.1"/>
    <property type="molecule type" value="Genomic_DNA"/>
</dbReference>
<comment type="caution">
    <text evidence="3">The sequence shown here is derived from an EMBL/GenBank/DDBJ whole genome shotgun (WGS) entry which is preliminary data.</text>
</comment>
<reference evidence="3" key="1">
    <citation type="journal article" date="2014" name="Int. J. Syst. Evol. Microbiol.">
        <title>Complete genome sequence of Corynebacterium casei LMG S-19264T (=DSM 44701T), isolated from a smear-ripened cheese.</title>
        <authorList>
            <consortium name="US DOE Joint Genome Institute (JGI-PGF)"/>
            <person name="Walter F."/>
            <person name="Albersmeier A."/>
            <person name="Kalinowski J."/>
            <person name="Ruckert C."/>
        </authorList>
    </citation>
    <scope>NUCLEOTIDE SEQUENCE</scope>
    <source>
        <strain evidence="3">CGMCC 1.14984</strain>
    </source>
</reference>
<feature type="region of interest" description="Disordered" evidence="1">
    <location>
        <begin position="37"/>
        <end position="57"/>
    </location>
</feature>
<proteinExistence type="predicted"/>
<protein>
    <submittedName>
        <fullName evidence="3">Uncharacterized protein</fullName>
    </submittedName>
</protein>
<evidence type="ECO:0000256" key="2">
    <source>
        <dbReference type="SAM" id="Phobius"/>
    </source>
</evidence>
<evidence type="ECO:0000313" key="6">
    <source>
        <dbReference type="Proteomes" id="UP000818603"/>
    </source>
</evidence>
<feature type="compositionally biased region" description="Basic and acidic residues" evidence="1">
    <location>
        <begin position="37"/>
        <end position="51"/>
    </location>
</feature>
<dbReference type="RefSeq" id="WP_155137068.1">
    <property type="nucleotide sequence ID" value="NZ_BMGZ01000001.1"/>
</dbReference>
<organism evidence="3 5">
    <name type="scientific">Aquisalinus luteolus</name>
    <dbReference type="NCBI Taxonomy" id="1566827"/>
    <lineage>
        <taxon>Bacteria</taxon>
        <taxon>Pseudomonadati</taxon>
        <taxon>Pseudomonadota</taxon>
        <taxon>Alphaproteobacteria</taxon>
        <taxon>Parvularculales</taxon>
        <taxon>Parvularculaceae</taxon>
        <taxon>Aquisalinus</taxon>
    </lineage>
</organism>
<dbReference type="Proteomes" id="UP000818603">
    <property type="component" value="Unassembled WGS sequence"/>
</dbReference>
<keyword evidence="6" id="KW-1185">Reference proteome</keyword>
<keyword evidence="2" id="KW-0812">Transmembrane</keyword>
<evidence type="ECO:0000313" key="5">
    <source>
        <dbReference type="Proteomes" id="UP000621856"/>
    </source>
</evidence>
<keyword evidence="2" id="KW-0472">Membrane</keyword>
<name>A0A8J3A0Q6_9PROT</name>
<dbReference type="Proteomes" id="UP000621856">
    <property type="component" value="Unassembled WGS sequence"/>
</dbReference>
<evidence type="ECO:0000256" key="1">
    <source>
        <dbReference type="SAM" id="MobiDB-lite"/>
    </source>
</evidence>
<reference evidence="3" key="3">
    <citation type="submission" date="2020-09" db="EMBL/GenBank/DDBJ databases">
        <authorList>
            <person name="Sun Q."/>
            <person name="Zhou Y."/>
        </authorList>
    </citation>
    <scope>NUCLEOTIDE SEQUENCE</scope>
    <source>
        <strain evidence="3">CGMCC 1.14984</strain>
    </source>
</reference>
<dbReference type="EMBL" id="BMGZ01000001">
    <property type="protein sequence ID" value="GGH93565.1"/>
    <property type="molecule type" value="Genomic_DNA"/>
</dbReference>
<keyword evidence="2" id="KW-1133">Transmembrane helix</keyword>
<evidence type="ECO:0000313" key="4">
    <source>
        <dbReference type="EMBL" id="NHK26838.1"/>
    </source>
</evidence>
<gene>
    <name evidence="4" type="ORF">FF098_002810</name>
    <name evidence="3" type="ORF">GCM10011355_05700</name>
</gene>
<dbReference type="AlphaFoldDB" id="A0A8J3A0Q6"/>
<reference evidence="4 6" key="2">
    <citation type="submission" date="2020-02" db="EMBL/GenBank/DDBJ databases">
        <title>Genome sequence of Parvularcula flava strain NH6-79.</title>
        <authorList>
            <person name="Abdul Karim M.H."/>
            <person name="Lam M.Q."/>
            <person name="Chen S.J."/>
            <person name="Yahya A."/>
            <person name="Shahir S."/>
            <person name="Shamsir M.S."/>
            <person name="Chong C.S."/>
        </authorList>
    </citation>
    <scope>NUCLEOTIDE SEQUENCE [LARGE SCALE GENOMIC DNA]</scope>
    <source>
        <strain evidence="4 6">NH6-79</strain>
    </source>
</reference>
<evidence type="ECO:0000313" key="3">
    <source>
        <dbReference type="EMBL" id="GGH93565.1"/>
    </source>
</evidence>